<accession>A0A1Y2SPR9</accession>
<reference evidence="1 2" key="1">
    <citation type="submission" date="2017-01" db="EMBL/GenBank/DDBJ databases">
        <title>Deconstructing symbiosis and pathogenesis requirements using a combined genomic-metabolomic approach.</title>
        <authorList>
            <person name="Tobias N.J."/>
            <person name="Wolff H."/>
            <person name="Djahanschiri B."/>
            <person name="Ebersberger I."/>
            <person name="Bode H.B."/>
        </authorList>
    </citation>
    <scope>NUCLEOTIDE SEQUENCE [LARGE SCALE GENOMIC DNA]</scope>
    <source>
        <strain evidence="1 2">DSM 4764</strain>
    </source>
</reference>
<dbReference type="OrthoDB" id="6636147at2"/>
<dbReference type="STRING" id="40578.Xbed_01764"/>
<name>A0A1Y2SPR9_9GAMM</name>
<protein>
    <submittedName>
        <fullName evidence="1">Uncharacterized protein</fullName>
    </submittedName>
</protein>
<gene>
    <name evidence="1" type="ORF">Xbed_01764</name>
</gene>
<evidence type="ECO:0000313" key="1">
    <source>
        <dbReference type="EMBL" id="OTA20049.1"/>
    </source>
</evidence>
<organism evidence="1 2">
    <name type="scientific">Xenorhabdus beddingii</name>
    <dbReference type="NCBI Taxonomy" id="40578"/>
    <lineage>
        <taxon>Bacteria</taxon>
        <taxon>Pseudomonadati</taxon>
        <taxon>Pseudomonadota</taxon>
        <taxon>Gammaproteobacteria</taxon>
        <taxon>Enterobacterales</taxon>
        <taxon>Morganellaceae</taxon>
        <taxon>Xenorhabdus</taxon>
    </lineage>
</organism>
<sequence length="511" mass="59532">MAEPQFLFGSIPLSRAAFDRWLKSVPPSANDWHDWSDATFWENSDQQTVAQALVPYFTAEVDMQRCMLIHDKTENMLRCALWLYAQEMQDDLMQLLALIRSVTPFMAKNKQAIVWHGENISGTLTLSKEKTNWSDECGELMIPDWAEDWLYSLEDTSDENIQKWFDTKLLNKIKRKNNYYLRNATPQNLIHIENTEYFSDGSNVVDYEGNPLPNANPLTFKRLCHNWQWNFYTDGAGVWIEHTLFRHSRYQIANGLRPEQIHVWSGGYDEEFLIQAGDDLWFFVRGEKDFELKSQRVDSATFQEINYSGYIDKNAYYAWDSGNKGLIKIEGINLSDVIKFNDSFNLAGNNVLYWKGILPNADAKSFHKFSSSLYCDDNHVWYGGSLLEGCDPKSLVLLSERYDFVKDANHVFILGKIIPDADTKTVELLNITTQFYWKDKNHIWYWDRKLASLTLLGDKISLYPDSCYCRVGNRIWCQEKELMDVDVESFVIIDDSKARDKYGSFEYSARV</sequence>
<dbReference type="RefSeq" id="WP_086112556.1">
    <property type="nucleotide sequence ID" value="NZ_CAWNHF010000024.1"/>
</dbReference>
<dbReference type="Pfam" id="PF13644">
    <property type="entry name" value="DKNYY"/>
    <property type="match status" value="1"/>
</dbReference>
<proteinExistence type="predicted"/>
<evidence type="ECO:0000313" key="2">
    <source>
        <dbReference type="Proteomes" id="UP000194204"/>
    </source>
</evidence>
<dbReference type="InterPro" id="IPR027375">
    <property type="entry name" value="DKNYY"/>
</dbReference>
<keyword evidence="2" id="KW-1185">Reference proteome</keyword>
<dbReference type="EMBL" id="MUBK01000012">
    <property type="protein sequence ID" value="OTA20049.1"/>
    <property type="molecule type" value="Genomic_DNA"/>
</dbReference>
<comment type="caution">
    <text evidence="1">The sequence shown here is derived from an EMBL/GenBank/DDBJ whole genome shotgun (WGS) entry which is preliminary data.</text>
</comment>
<dbReference type="Proteomes" id="UP000194204">
    <property type="component" value="Unassembled WGS sequence"/>
</dbReference>
<dbReference type="AlphaFoldDB" id="A0A1Y2SPR9"/>